<dbReference type="Proteomes" id="UP000716291">
    <property type="component" value="Unassembled WGS sequence"/>
</dbReference>
<proteinExistence type="predicted"/>
<name>A0A9P6X9H4_RHIOR</name>
<organism evidence="4 5">
    <name type="scientific">Rhizopus oryzae</name>
    <name type="common">Mucormycosis agent</name>
    <name type="synonym">Rhizopus arrhizus var. delemar</name>
    <dbReference type="NCBI Taxonomy" id="64495"/>
    <lineage>
        <taxon>Eukaryota</taxon>
        <taxon>Fungi</taxon>
        <taxon>Fungi incertae sedis</taxon>
        <taxon>Mucoromycota</taxon>
        <taxon>Mucoromycotina</taxon>
        <taxon>Mucoromycetes</taxon>
        <taxon>Mucorales</taxon>
        <taxon>Mucorineae</taxon>
        <taxon>Rhizopodaceae</taxon>
        <taxon>Rhizopus</taxon>
    </lineage>
</organism>
<dbReference type="AlphaFoldDB" id="A0A9P6X9H4"/>
<accession>A0A9P6X9H4</accession>
<feature type="domain" description="Yeast cell wall synthesis Kre9/Knh1-like N-terminal" evidence="3">
    <location>
        <begin position="59"/>
        <end position="150"/>
    </location>
</feature>
<keyword evidence="1 2" id="KW-0732">Signal</keyword>
<evidence type="ECO:0000256" key="1">
    <source>
        <dbReference type="ARBA" id="ARBA00022729"/>
    </source>
</evidence>
<reference evidence="4" key="1">
    <citation type="journal article" date="2020" name="Microb. Genom.">
        <title>Genetic diversity of clinical and environmental Mucorales isolates obtained from an investigation of mucormycosis cases among solid organ transplant recipients.</title>
        <authorList>
            <person name="Nguyen M.H."/>
            <person name="Kaul D."/>
            <person name="Muto C."/>
            <person name="Cheng S.J."/>
            <person name="Richter R.A."/>
            <person name="Bruno V.M."/>
            <person name="Liu G."/>
            <person name="Beyhan S."/>
            <person name="Sundermann A.J."/>
            <person name="Mounaud S."/>
            <person name="Pasculle A.W."/>
            <person name="Nierman W.C."/>
            <person name="Driscoll E."/>
            <person name="Cumbie R."/>
            <person name="Clancy C.J."/>
            <person name="Dupont C.L."/>
        </authorList>
    </citation>
    <scope>NUCLEOTIDE SEQUENCE</scope>
    <source>
        <strain evidence="4">GL11</strain>
    </source>
</reference>
<feature type="chain" id="PRO_5040263467" description="Yeast cell wall synthesis Kre9/Knh1-like N-terminal domain-containing protein" evidence="2">
    <location>
        <begin position="19"/>
        <end position="153"/>
    </location>
</feature>
<sequence>MKSSFLFSLVSVFCFVAASPVVMNTGVKAFSLPIISPPAVTDAQNVSSLPGNQFQVTKPVEGAAYKLGDSAEVAWDHGVPGSLVINILHGNDPNDMKPTTWTAIYAASEGPGSYIIPITSFFDPKETYCFQLKFDQDGKSKTYYSHSFKVTAN</sequence>
<feature type="signal peptide" evidence="2">
    <location>
        <begin position="1"/>
        <end position="18"/>
    </location>
</feature>
<comment type="caution">
    <text evidence="4">The sequence shown here is derived from an EMBL/GenBank/DDBJ whole genome shotgun (WGS) entry which is preliminary data.</text>
</comment>
<keyword evidence="5" id="KW-1185">Reference proteome</keyword>
<gene>
    <name evidence="4" type="ORF">G6F64_006034</name>
</gene>
<dbReference type="Pfam" id="PF10342">
    <property type="entry name" value="Kre9_KNH"/>
    <property type="match status" value="1"/>
</dbReference>
<evidence type="ECO:0000313" key="5">
    <source>
        <dbReference type="Proteomes" id="UP000716291"/>
    </source>
</evidence>
<dbReference type="InterPro" id="IPR018466">
    <property type="entry name" value="Kre9/Knh1-like_N"/>
</dbReference>
<protein>
    <recommendedName>
        <fullName evidence="3">Yeast cell wall synthesis Kre9/Knh1-like N-terminal domain-containing protein</fullName>
    </recommendedName>
</protein>
<evidence type="ECO:0000256" key="2">
    <source>
        <dbReference type="SAM" id="SignalP"/>
    </source>
</evidence>
<dbReference type="EMBL" id="JAANQT010000778">
    <property type="protein sequence ID" value="KAG1308448.1"/>
    <property type="molecule type" value="Genomic_DNA"/>
</dbReference>
<evidence type="ECO:0000313" key="4">
    <source>
        <dbReference type="EMBL" id="KAG1308448.1"/>
    </source>
</evidence>
<evidence type="ECO:0000259" key="3">
    <source>
        <dbReference type="Pfam" id="PF10342"/>
    </source>
</evidence>